<gene>
    <name evidence="9" type="primary">kch_2</name>
    <name evidence="9" type="ORF">Mal4_05460</name>
</gene>
<evidence type="ECO:0000256" key="2">
    <source>
        <dbReference type="ARBA" id="ARBA00017378"/>
    </source>
</evidence>
<dbReference type="OrthoDB" id="9785285at2"/>
<accession>A0A517Z1B0</accession>
<dbReference type="InterPro" id="IPR006037">
    <property type="entry name" value="RCK_C"/>
</dbReference>
<dbReference type="AlphaFoldDB" id="A0A517Z1B0"/>
<dbReference type="InterPro" id="IPR013099">
    <property type="entry name" value="K_chnl_dom"/>
</dbReference>
<dbReference type="InterPro" id="IPR050721">
    <property type="entry name" value="Trk_Ktr_HKT_K-transport"/>
</dbReference>
<keyword evidence="4" id="KW-0630">Potassium</keyword>
<dbReference type="PRINTS" id="PR00335">
    <property type="entry name" value="KUPTAKETRKA"/>
</dbReference>
<dbReference type="EMBL" id="CP036275">
    <property type="protein sequence ID" value="QDU36262.1"/>
    <property type="molecule type" value="Genomic_DNA"/>
</dbReference>
<proteinExistence type="predicted"/>
<keyword evidence="6" id="KW-1133">Transmembrane helix</keyword>
<evidence type="ECO:0000256" key="5">
    <source>
        <dbReference type="ARBA" id="ARBA00023027"/>
    </source>
</evidence>
<evidence type="ECO:0000313" key="10">
    <source>
        <dbReference type="Proteomes" id="UP000320496"/>
    </source>
</evidence>
<dbReference type="Proteomes" id="UP000320496">
    <property type="component" value="Chromosome"/>
</dbReference>
<dbReference type="SUPFAM" id="SSF116726">
    <property type="entry name" value="TrkA C-terminal domain-like"/>
    <property type="match status" value="1"/>
</dbReference>
<dbReference type="PANTHER" id="PTHR43833:SF9">
    <property type="entry name" value="POTASSIUM CHANNEL PROTEIN YUGO-RELATED"/>
    <property type="match status" value="1"/>
</dbReference>
<evidence type="ECO:0000256" key="3">
    <source>
        <dbReference type="ARBA" id="ARBA00022538"/>
    </source>
</evidence>
<evidence type="ECO:0000259" key="7">
    <source>
        <dbReference type="PROSITE" id="PS51201"/>
    </source>
</evidence>
<evidence type="ECO:0000313" key="9">
    <source>
        <dbReference type="EMBL" id="QDU36262.1"/>
    </source>
</evidence>
<dbReference type="Gene3D" id="3.40.50.720">
    <property type="entry name" value="NAD(P)-binding Rossmann-like Domain"/>
    <property type="match status" value="1"/>
</dbReference>
<keyword evidence="5" id="KW-0520">NAD</keyword>
<dbReference type="Pfam" id="PF02080">
    <property type="entry name" value="TrkA_C"/>
    <property type="match status" value="1"/>
</dbReference>
<keyword evidence="9" id="KW-0407">Ion channel</keyword>
<evidence type="ECO:0000256" key="4">
    <source>
        <dbReference type="ARBA" id="ARBA00022958"/>
    </source>
</evidence>
<feature type="transmembrane region" description="Helical" evidence="6">
    <location>
        <begin position="7"/>
        <end position="29"/>
    </location>
</feature>
<dbReference type="PROSITE" id="PS51201">
    <property type="entry name" value="RCK_N"/>
    <property type="match status" value="1"/>
</dbReference>
<dbReference type="InterPro" id="IPR003148">
    <property type="entry name" value="RCK_N"/>
</dbReference>
<dbReference type="SUPFAM" id="SSF51735">
    <property type="entry name" value="NAD(P)-binding Rossmann-fold domains"/>
    <property type="match status" value="1"/>
</dbReference>
<keyword evidence="6" id="KW-0812">Transmembrane</keyword>
<dbReference type="SUPFAM" id="SSF81324">
    <property type="entry name" value="Voltage-gated potassium channels"/>
    <property type="match status" value="1"/>
</dbReference>
<dbReference type="GO" id="GO:0005886">
    <property type="term" value="C:plasma membrane"/>
    <property type="evidence" value="ECO:0007669"/>
    <property type="project" value="UniProtKB-SubCell"/>
</dbReference>
<dbReference type="KEGG" id="mri:Mal4_05460"/>
<feature type="domain" description="RCK N-terminal" evidence="7">
    <location>
        <begin position="108"/>
        <end position="225"/>
    </location>
</feature>
<reference evidence="9 10" key="1">
    <citation type="submission" date="2019-02" db="EMBL/GenBank/DDBJ databases">
        <title>Deep-cultivation of Planctomycetes and their phenomic and genomic characterization uncovers novel biology.</title>
        <authorList>
            <person name="Wiegand S."/>
            <person name="Jogler M."/>
            <person name="Boedeker C."/>
            <person name="Pinto D."/>
            <person name="Vollmers J."/>
            <person name="Rivas-Marin E."/>
            <person name="Kohn T."/>
            <person name="Peeters S.H."/>
            <person name="Heuer A."/>
            <person name="Rast P."/>
            <person name="Oberbeckmann S."/>
            <person name="Bunk B."/>
            <person name="Jeske O."/>
            <person name="Meyerdierks A."/>
            <person name="Storesund J.E."/>
            <person name="Kallscheuer N."/>
            <person name="Luecker S."/>
            <person name="Lage O.M."/>
            <person name="Pohl T."/>
            <person name="Merkel B.J."/>
            <person name="Hornburger P."/>
            <person name="Mueller R.-W."/>
            <person name="Bruemmer F."/>
            <person name="Labrenz M."/>
            <person name="Spormann A.M."/>
            <person name="Op den Camp H."/>
            <person name="Overmann J."/>
            <person name="Amann R."/>
            <person name="Jetten M.S.M."/>
            <person name="Mascher T."/>
            <person name="Medema M.H."/>
            <person name="Devos D.P."/>
            <person name="Kaster A.-K."/>
            <person name="Ovreas L."/>
            <person name="Rohde M."/>
            <person name="Galperin M.Y."/>
            <person name="Jogler C."/>
        </authorList>
    </citation>
    <scope>NUCLEOTIDE SEQUENCE [LARGE SCALE GENOMIC DNA]</scope>
    <source>
        <strain evidence="9 10">Mal4</strain>
    </source>
</reference>
<dbReference type="Pfam" id="PF07885">
    <property type="entry name" value="Ion_trans_2"/>
    <property type="match status" value="1"/>
</dbReference>
<dbReference type="InterPro" id="IPR006036">
    <property type="entry name" value="K_uptake_TrkA"/>
</dbReference>
<keyword evidence="6" id="KW-0472">Membrane</keyword>
<dbReference type="GO" id="GO:0015079">
    <property type="term" value="F:potassium ion transmembrane transporter activity"/>
    <property type="evidence" value="ECO:0007669"/>
    <property type="project" value="InterPro"/>
</dbReference>
<dbReference type="Pfam" id="PF02254">
    <property type="entry name" value="TrkA_N"/>
    <property type="match status" value="1"/>
</dbReference>
<evidence type="ECO:0000259" key="8">
    <source>
        <dbReference type="PROSITE" id="PS51202"/>
    </source>
</evidence>
<sequence length="350" mass="38208">MNSPLRKILLGTSVFVIATIVAVIGYWMAGWSLLESIYMVTITIYGVGYGEVRPIDDPRLMLFTIGVIVAGCTSAIYVLGGFVQMIAEGEINRVLGARRMTKGIERLTNHVIVCGYGRVGQILARELADASQDFVIVDTNQERLRQAEQQGFLVVLGDATEEFVLESAGVERASVLACVLPDDVKNVFITLTAHDLNPKLEIVARGESPSSRQKLLRSGASRVVLPATIGATKIAQLILRPSAESLLAGDAIEDRFNDELQQIGLNFHEVRIQEDSPLIDTPLSELEVCGATGWLVVAIRRADGSVERSLTSQVGLRADDTVILLGHCNSIPELRQRAERKQVTYRGARL</sequence>
<keyword evidence="3" id="KW-0633">Potassium transport</keyword>
<keyword evidence="10" id="KW-1185">Reference proteome</keyword>
<evidence type="ECO:0000256" key="6">
    <source>
        <dbReference type="SAM" id="Phobius"/>
    </source>
</evidence>
<name>A0A517Z1B0_9PLAN</name>
<dbReference type="InterPro" id="IPR036721">
    <property type="entry name" value="RCK_C_sf"/>
</dbReference>
<keyword evidence="9" id="KW-0406">Ion transport</keyword>
<comment type="subcellular location">
    <subcellularLocation>
        <location evidence="1">Cell membrane</location>
        <topology evidence="1">Multi-pass membrane protein</topology>
    </subcellularLocation>
</comment>
<dbReference type="RefSeq" id="WP_145366946.1">
    <property type="nucleotide sequence ID" value="NZ_CP036275.1"/>
</dbReference>
<dbReference type="InterPro" id="IPR036291">
    <property type="entry name" value="NAD(P)-bd_dom_sf"/>
</dbReference>
<keyword evidence="9" id="KW-0813">Transport</keyword>
<evidence type="ECO:0000256" key="1">
    <source>
        <dbReference type="ARBA" id="ARBA00004651"/>
    </source>
</evidence>
<dbReference type="Gene3D" id="3.30.70.1450">
    <property type="entry name" value="Regulator of K+ conductance, C-terminal domain"/>
    <property type="match status" value="1"/>
</dbReference>
<protein>
    <recommendedName>
        <fullName evidence="2">Trk system potassium uptake protein TrkA</fullName>
    </recommendedName>
</protein>
<organism evidence="9 10">
    <name type="scientific">Maioricimonas rarisocia</name>
    <dbReference type="NCBI Taxonomy" id="2528026"/>
    <lineage>
        <taxon>Bacteria</taxon>
        <taxon>Pseudomonadati</taxon>
        <taxon>Planctomycetota</taxon>
        <taxon>Planctomycetia</taxon>
        <taxon>Planctomycetales</taxon>
        <taxon>Planctomycetaceae</taxon>
        <taxon>Maioricimonas</taxon>
    </lineage>
</organism>
<feature type="domain" description="RCK C-terminal" evidence="8">
    <location>
        <begin position="255"/>
        <end position="340"/>
    </location>
</feature>
<dbReference type="Gene3D" id="1.10.287.70">
    <property type="match status" value="1"/>
</dbReference>
<feature type="transmembrane region" description="Helical" evidence="6">
    <location>
        <begin position="60"/>
        <end position="83"/>
    </location>
</feature>
<dbReference type="PANTHER" id="PTHR43833">
    <property type="entry name" value="POTASSIUM CHANNEL PROTEIN 2-RELATED-RELATED"/>
    <property type="match status" value="1"/>
</dbReference>
<dbReference type="PROSITE" id="PS51202">
    <property type="entry name" value="RCK_C"/>
    <property type="match status" value="1"/>
</dbReference>